<dbReference type="InterPro" id="IPR016181">
    <property type="entry name" value="Acyl_CoA_acyltransferase"/>
</dbReference>
<dbReference type="RefSeq" id="WP_094019737.1">
    <property type="nucleotide sequence ID" value="NZ_FXYF01000002.1"/>
</dbReference>
<keyword evidence="2" id="KW-0012">Acyltransferase</keyword>
<organism evidence="4 5">
    <name type="scientific">Maliponia aquimaris</name>
    <dbReference type="NCBI Taxonomy" id="1673631"/>
    <lineage>
        <taxon>Bacteria</taxon>
        <taxon>Pseudomonadati</taxon>
        <taxon>Pseudomonadota</taxon>
        <taxon>Alphaproteobacteria</taxon>
        <taxon>Rhodobacterales</taxon>
        <taxon>Paracoccaceae</taxon>
        <taxon>Maliponia</taxon>
    </lineage>
</organism>
<dbReference type="InterPro" id="IPR000182">
    <property type="entry name" value="GNAT_dom"/>
</dbReference>
<reference evidence="4 5" key="1">
    <citation type="submission" date="2017-05" db="EMBL/GenBank/DDBJ databases">
        <authorList>
            <person name="Song R."/>
            <person name="Chenine A.L."/>
            <person name="Ruprecht R.M."/>
        </authorList>
    </citation>
    <scope>NUCLEOTIDE SEQUENCE [LARGE SCALE GENOMIC DNA]</scope>
    <source>
        <strain evidence="4 5">CECT 8898</strain>
    </source>
</reference>
<evidence type="ECO:0000259" key="3">
    <source>
        <dbReference type="PROSITE" id="PS51186"/>
    </source>
</evidence>
<dbReference type="PROSITE" id="PS51186">
    <property type="entry name" value="GNAT"/>
    <property type="match status" value="1"/>
</dbReference>
<name>A0A238K2V2_9RHOB</name>
<dbReference type="EMBL" id="FXYF01000002">
    <property type="protein sequence ID" value="SMX36442.1"/>
    <property type="molecule type" value="Genomic_DNA"/>
</dbReference>
<evidence type="ECO:0000313" key="4">
    <source>
        <dbReference type="EMBL" id="SMX36442.1"/>
    </source>
</evidence>
<dbReference type="SUPFAM" id="SSF55729">
    <property type="entry name" value="Acyl-CoA N-acyltransferases (Nat)"/>
    <property type="match status" value="1"/>
</dbReference>
<evidence type="ECO:0000256" key="1">
    <source>
        <dbReference type="ARBA" id="ARBA00022679"/>
    </source>
</evidence>
<gene>
    <name evidence="4" type="ORF">MAA8898_00870</name>
</gene>
<dbReference type="PANTHER" id="PTHR43877">
    <property type="entry name" value="AMINOALKYLPHOSPHONATE N-ACETYLTRANSFERASE-RELATED-RELATED"/>
    <property type="match status" value="1"/>
</dbReference>
<keyword evidence="5" id="KW-1185">Reference proteome</keyword>
<protein>
    <submittedName>
        <fullName evidence="4">Acetyltransferase (GNAT) family protein</fullName>
    </submittedName>
</protein>
<accession>A0A238K2V2</accession>
<dbReference type="InterPro" id="IPR050832">
    <property type="entry name" value="Bact_Acetyltransf"/>
</dbReference>
<feature type="domain" description="N-acetyltransferase" evidence="3">
    <location>
        <begin position="4"/>
        <end position="191"/>
    </location>
</feature>
<dbReference type="CDD" id="cd04301">
    <property type="entry name" value="NAT_SF"/>
    <property type="match status" value="1"/>
</dbReference>
<dbReference type="AlphaFoldDB" id="A0A238K2V2"/>
<dbReference type="Pfam" id="PF13508">
    <property type="entry name" value="Acetyltransf_7"/>
    <property type="match status" value="1"/>
</dbReference>
<dbReference type="Gene3D" id="3.40.630.30">
    <property type="match status" value="1"/>
</dbReference>
<keyword evidence="1 4" id="KW-0808">Transferase</keyword>
<dbReference type="Proteomes" id="UP000207598">
    <property type="component" value="Unassembled WGS sequence"/>
</dbReference>
<evidence type="ECO:0000313" key="5">
    <source>
        <dbReference type="Proteomes" id="UP000207598"/>
    </source>
</evidence>
<proteinExistence type="predicted"/>
<dbReference type="OrthoDB" id="9788924at2"/>
<sequence length="193" mass="20746">MPDPTLRQATPEDTGALLALIDIASSGFVRALFASFAPEGTAVDDFIVARMTAPDSGPAFSRLWVAEVQGRVAGFIALDRTPAAPEPIRPDAPAMFRPLTELENTAPGCGLINLVATFPQHRGQGVGLALMRLAETRQGPNGLCLTVGDTNLGAQAFYRRLGFAERGRRPVVRGDWDSPYADWLLMVKDARRG</sequence>
<evidence type="ECO:0000256" key="2">
    <source>
        <dbReference type="ARBA" id="ARBA00023315"/>
    </source>
</evidence>
<dbReference type="GO" id="GO:0016747">
    <property type="term" value="F:acyltransferase activity, transferring groups other than amino-acyl groups"/>
    <property type="evidence" value="ECO:0007669"/>
    <property type="project" value="InterPro"/>
</dbReference>